<evidence type="ECO:0000256" key="4">
    <source>
        <dbReference type="ARBA" id="ARBA00034924"/>
    </source>
</evidence>
<dbReference type="OrthoDB" id="2328924at2759"/>
<evidence type="ECO:0000313" key="5">
    <source>
        <dbReference type="EMBL" id="ENN80196.1"/>
    </source>
</evidence>
<dbReference type="EMBL" id="KB735357">
    <property type="protein sequence ID" value="ENN83394.1"/>
    <property type="molecule type" value="Genomic_DNA"/>
</dbReference>
<evidence type="ECO:0000313" key="6">
    <source>
        <dbReference type="EMBL" id="ENN83394.1"/>
    </source>
</evidence>
<evidence type="ECO:0000313" key="7">
    <source>
        <dbReference type="EnsemblMetazoa" id="XP_019753620.1"/>
    </source>
</evidence>
<dbReference type="KEGG" id="dpa:109532917"/>
<protein>
    <recommendedName>
        <fullName evidence="2">phytanoyl-CoA dioxygenase</fullName>
        <ecNumber evidence="2">1.14.11.18</ecNumber>
    </recommendedName>
    <alternativeName>
        <fullName evidence="3">Phytanic acid oxidase</fullName>
    </alternativeName>
    <alternativeName>
        <fullName evidence="4">Phytanoyl-CoA alpha-hydroxylase</fullName>
    </alternativeName>
</protein>
<comment type="similarity">
    <text evidence="1">Belongs to the PhyH family.</text>
</comment>
<dbReference type="InterPro" id="IPR008775">
    <property type="entry name" value="Phytyl_CoA_dOase-like"/>
</dbReference>
<evidence type="ECO:0000256" key="1">
    <source>
        <dbReference type="ARBA" id="ARBA00005830"/>
    </source>
</evidence>
<dbReference type="Proteomes" id="UP000019118">
    <property type="component" value="Unassembled WGS sequence"/>
</dbReference>
<accession>N6UHU8</accession>
<dbReference type="SUPFAM" id="SSF51197">
    <property type="entry name" value="Clavaminate synthase-like"/>
    <property type="match status" value="1"/>
</dbReference>
<reference evidence="5 8" key="1">
    <citation type="journal article" date="2013" name="Genome Biol.">
        <title>Draft genome of the mountain pine beetle, Dendroctonus ponderosae Hopkins, a major forest pest.</title>
        <authorList>
            <person name="Keeling C.I."/>
            <person name="Yuen M.M."/>
            <person name="Liao N.Y."/>
            <person name="Docking T.R."/>
            <person name="Chan S.K."/>
            <person name="Taylor G.A."/>
            <person name="Palmquist D.L."/>
            <person name="Jackman S.D."/>
            <person name="Nguyen A."/>
            <person name="Li M."/>
            <person name="Henderson H."/>
            <person name="Janes J.K."/>
            <person name="Zhao Y."/>
            <person name="Pandoh P."/>
            <person name="Moore R."/>
            <person name="Sperling F.A."/>
            <person name="Huber D.P."/>
            <person name="Birol I."/>
            <person name="Jones S.J."/>
            <person name="Bohlmann J."/>
        </authorList>
    </citation>
    <scope>NUCLEOTIDE SEQUENCE</scope>
</reference>
<gene>
    <name evidence="7" type="primary">109533967</name>
    <name evidence="6" type="ORF">YQE_00250</name>
    <name evidence="5" type="ORF">YQE_03391</name>
</gene>
<proteinExistence type="inferred from homology"/>
<organism evidence="5">
    <name type="scientific">Dendroctonus ponderosae</name>
    <name type="common">Mountain pine beetle</name>
    <dbReference type="NCBI Taxonomy" id="77166"/>
    <lineage>
        <taxon>Eukaryota</taxon>
        <taxon>Metazoa</taxon>
        <taxon>Ecdysozoa</taxon>
        <taxon>Arthropoda</taxon>
        <taxon>Hexapoda</taxon>
        <taxon>Insecta</taxon>
        <taxon>Pterygota</taxon>
        <taxon>Neoptera</taxon>
        <taxon>Endopterygota</taxon>
        <taxon>Coleoptera</taxon>
        <taxon>Polyphaga</taxon>
        <taxon>Cucujiformia</taxon>
        <taxon>Curculionidae</taxon>
        <taxon>Scolytinae</taxon>
        <taxon>Dendroctonus</taxon>
    </lineage>
</organism>
<dbReference type="EMBL" id="KB740577">
    <property type="protein sequence ID" value="ENN80196.1"/>
    <property type="molecule type" value="Genomic_DNA"/>
</dbReference>
<dbReference type="RefSeq" id="XP_019753620.2">
    <property type="nucleotide sequence ID" value="XM_019898061.2"/>
</dbReference>
<reference evidence="7" key="2">
    <citation type="submission" date="2024-08" db="UniProtKB">
        <authorList>
            <consortium name="EnsemblMetazoa"/>
        </authorList>
    </citation>
    <scope>IDENTIFICATION</scope>
</reference>
<dbReference type="EC" id="1.14.11.18" evidence="2"/>
<dbReference type="RefSeq" id="XP_019755054.2">
    <property type="nucleotide sequence ID" value="XM_019899495.2"/>
</dbReference>
<dbReference type="KEGG" id="dpa:109533967"/>
<feature type="non-terminal residue" evidence="5">
    <location>
        <position position="1"/>
    </location>
</feature>
<dbReference type="GO" id="GO:0001561">
    <property type="term" value="P:fatty acid alpha-oxidation"/>
    <property type="evidence" value="ECO:0007669"/>
    <property type="project" value="InterPro"/>
</dbReference>
<evidence type="ECO:0000256" key="3">
    <source>
        <dbReference type="ARBA" id="ARBA00034921"/>
    </source>
</evidence>
<sequence>MAYIKCSLTPALTPEQKQFYEDNGYIVVRNNVDPEVLDNCMKRFIDICKGSTDHQVFMVMKDPSLKHSNAKGEHLIDKLQDFAFDPVFWSYASDVNVVNVVEEIIGPNITVAHSMFINKPPNAKASSSLHPLHQDIFYFPFRPPNKIVASWTALERVDESNGCLYVISGSHKGPMYEHTYPEGFRKPMYLGVQGFDHLKKTFVIMEKGDTVFFHPHILHGSGPNRTQGFRRAISCHYADSNCEFIDVRGTSQEQLAVELEATAQKLGLASTNFIDVWKIKSRLVRGKPGSFQQISSRL</sequence>
<dbReference type="GO" id="GO:0048244">
    <property type="term" value="F:phytanoyl-CoA dioxygenase activity"/>
    <property type="evidence" value="ECO:0007669"/>
    <property type="project" value="UniProtKB-EC"/>
</dbReference>
<dbReference type="PANTHER" id="PTHR21308:SF1">
    <property type="entry name" value="PHYTANOYL-COA DIOXYGENASE, PEROXISOMAL"/>
    <property type="match status" value="1"/>
</dbReference>
<dbReference type="Gene3D" id="2.60.120.620">
    <property type="entry name" value="q2cbj1_9rhob like domain"/>
    <property type="match status" value="1"/>
</dbReference>
<evidence type="ECO:0000313" key="8">
    <source>
        <dbReference type="Proteomes" id="UP000019118"/>
    </source>
</evidence>
<keyword evidence="8" id="KW-1185">Reference proteome</keyword>
<evidence type="ECO:0000256" key="2">
    <source>
        <dbReference type="ARBA" id="ARBA00034809"/>
    </source>
</evidence>
<dbReference type="PANTHER" id="PTHR21308">
    <property type="entry name" value="PHYTANOYL-COA ALPHA-HYDROXYLASE"/>
    <property type="match status" value="1"/>
</dbReference>
<dbReference type="HOGENOM" id="CLU_060877_0_0_1"/>
<name>N6UHU8_DENPD</name>
<dbReference type="OMA" id="CCAWTAM"/>
<dbReference type="InterPro" id="IPR047128">
    <property type="entry name" value="PhyH"/>
</dbReference>
<dbReference type="Pfam" id="PF05721">
    <property type="entry name" value="PhyH"/>
    <property type="match status" value="1"/>
</dbReference>
<dbReference type="AlphaFoldDB" id="N6UHU8"/>
<dbReference type="EnsemblMetazoa" id="XM_019899495.1">
    <property type="protein sequence ID" value="XP_019755054.1"/>
    <property type="gene ID" value="LOC109533967"/>
</dbReference>
<dbReference type="EnsemblMetazoa" id="XM_019898061.1">
    <property type="protein sequence ID" value="XP_019753620.1"/>
    <property type="gene ID" value="LOC109532917"/>
</dbReference>